<proteinExistence type="inferred from homology"/>
<keyword evidence="3" id="KW-0547">Nucleotide-binding</keyword>
<dbReference type="InterPro" id="IPR003439">
    <property type="entry name" value="ABC_transporter-like_ATP-bd"/>
</dbReference>
<evidence type="ECO:0000256" key="3">
    <source>
        <dbReference type="ARBA" id="ARBA00022741"/>
    </source>
</evidence>
<dbReference type="InterPro" id="IPR003593">
    <property type="entry name" value="AAA+_ATPase"/>
</dbReference>
<feature type="domain" description="ABC transporter" evidence="5">
    <location>
        <begin position="22"/>
        <end position="244"/>
    </location>
</feature>
<dbReference type="SUPFAM" id="SSF52540">
    <property type="entry name" value="P-loop containing nucleoside triphosphate hydrolases"/>
    <property type="match status" value="1"/>
</dbReference>
<dbReference type="InterPro" id="IPR015860">
    <property type="entry name" value="ABC_transpr_TagH-like"/>
</dbReference>
<dbReference type="Pfam" id="PF14524">
    <property type="entry name" value="Wzt_C"/>
    <property type="match status" value="1"/>
</dbReference>
<evidence type="ECO:0000256" key="1">
    <source>
        <dbReference type="ARBA" id="ARBA00005417"/>
    </source>
</evidence>
<dbReference type="SMART" id="SM00382">
    <property type="entry name" value="AAA"/>
    <property type="match status" value="1"/>
</dbReference>
<organism evidence="6">
    <name type="scientific">hydrothermal vent metagenome</name>
    <dbReference type="NCBI Taxonomy" id="652676"/>
    <lineage>
        <taxon>unclassified sequences</taxon>
        <taxon>metagenomes</taxon>
        <taxon>ecological metagenomes</taxon>
    </lineage>
</organism>
<dbReference type="GO" id="GO:0140359">
    <property type="term" value="F:ABC-type transporter activity"/>
    <property type="evidence" value="ECO:0007669"/>
    <property type="project" value="InterPro"/>
</dbReference>
<dbReference type="EC" id="3.6.3.40" evidence="6"/>
<sequence>MKKILEVKNITKIYKMYHKNFDRLKELFSKKSYHKEFVANRDISFDLYEGETLGIIGVNGAGKSTILKMIAGVITPTTGEIIRHGRVTALLELGTGFNSEMSGYDNIFLNGTLIGMSQLEIDARIDDIIEFSELGDYIYEPIKTYSSGMNMRLAFSIAIFSQPQVLIVDEALSVGDAHFGAKCTRALRERKKENMSIIYVSHDLNSLKLLCDRVILLNNGEVAKSGLPEDVINSYNFLISKLNDSEDKMTIKDVSKNSFGTFDVEIMSVSIEGESSKSDVISSGENSRVSIKIRALKDINDMTIGILIRDKFGQDIFGTNTYHHNIDINFESNKSYISTFDMPLNIGVGKYTITVAIHSRDTHLENCLHWLDNACSFEVAGTMGNVFTGICRLEPKIEFHLQNL</sequence>
<dbReference type="PANTHER" id="PTHR46743:SF2">
    <property type="entry name" value="TEICHOIC ACIDS EXPORT ATP-BINDING PROTEIN TAGH"/>
    <property type="match status" value="1"/>
</dbReference>
<dbReference type="AlphaFoldDB" id="A0A1W1EII7"/>
<keyword evidence="6" id="KW-0378">Hydrolase</keyword>
<dbReference type="EMBL" id="FRYL01000016">
    <property type="protein sequence ID" value="SHO80674.1"/>
    <property type="molecule type" value="Genomic_DNA"/>
</dbReference>
<dbReference type="Gene3D" id="2.70.50.60">
    <property type="entry name" value="abc- transporter (atp binding component) like domain"/>
    <property type="match status" value="1"/>
</dbReference>
<name>A0A1W1EII7_9ZZZZ</name>
<dbReference type="GO" id="GO:0016887">
    <property type="term" value="F:ATP hydrolysis activity"/>
    <property type="evidence" value="ECO:0007669"/>
    <property type="project" value="InterPro"/>
</dbReference>
<dbReference type="InterPro" id="IPR050683">
    <property type="entry name" value="Bact_Polysacc_Export_ATP-bd"/>
</dbReference>
<evidence type="ECO:0000259" key="5">
    <source>
        <dbReference type="PROSITE" id="PS50893"/>
    </source>
</evidence>
<evidence type="ECO:0000256" key="2">
    <source>
        <dbReference type="ARBA" id="ARBA00022448"/>
    </source>
</evidence>
<dbReference type="InterPro" id="IPR029439">
    <property type="entry name" value="Wzt_C"/>
</dbReference>
<keyword evidence="4 6" id="KW-0067">ATP-binding</keyword>
<dbReference type="InterPro" id="IPR027417">
    <property type="entry name" value="P-loop_NTPase"/>
</dbReference>
<reference evidence="6" key="1">
    <citation type="submission" date="2016-10" db="EMBL/GenBank/DDBJ databases">
        <authorList>
            <person name="de Groot N.N."/>
        </authorList>
    </citation>
    <scope>NUCLEOTIDE SEQUENCE</scope>
</reference>
<evidence type="ECO:0000313" key="6">
    <source>
        <dbReference type="EMBL" id="SHO80674.1"/>
    </source>
</evidence>
<dbReference type="GO" id="GO:0005524">
    <property type="term" value="F:ATP binding"/>
    <property type="evidence" value="ECO:0007669"/>
    <property type="project" value="UniProtKB-KW"/>
</dbReference>
<dbReference type="CDD" id="cd10147">
    <property type="entry name" value="Wzt_C-like"/>
    <property type="match status" value="1"/>
</dbReference>
<dbReference type="Gene3D" id="3.40.50.300">
    <property type="entry name" value="P-loop containing nucleotide triphosphate hydrolases"/>
    <property type="match status" value="1"/>
</dbReference>
<dbReference type="PANTHER" id="PTHR46743">
    <property type="entry name" value="TEICHOIC ACIDS EXPORT ATP-BINDING PROTEIN TAGH"/>
    <property type="match status" value="1"/>
</dbReference>
<comment type="similarity">
    <text evidence="1">Belongs to the ABC transporter superfamily.</text>
</comment>
<keyword evidence="2" id="KW-0813">Transport</keyword>
<accession>A0A1W1EII7</accession>
<dbReference type="Pfam" id="PF00005">
    <property type="entry name" value="ABC_tran"/>
    <property type="match status" value="1"/>
</dbReference>
<dbReference type="PROSITE" id="PS50893">
    <property type="entry name" value="ABC_TRANSPORTER_2"/>
    <property type="match status" value="1"/>
</dbReference>
<gene>
    <name evidence="6" type="ORF">MNB_SV-15-277</name>
</gene>
<dbReference type="GO" id="GO:0016020">
    <property type="term" value="C:membrane"/>
    <property type="evidence" value="ECO:0007669"/>
    <property type="project" value="InterPro"/>
</dbReference>
<evidence type="ECO:0000256" key="4">
    <source>
        <dbReference type="ARBA" id="ARBA00022840"/>
    </source>
</evidence>
<protein>
    <submittedName>
        <fullName evidence="6">Teichoic acid export ATP-binding protein TagH</fullName>
        <ecNumber evidence="6">3.6.3.40</ecNumber>
    </submittedName>
</protein>
<dbReference type="CDD" id="cd03220">
    <property type="entry name" value="ABC_KpsT_Wzt"/>
    <property type="match status" value="1"/>
</dbReference>